<feature type="chain" id="PRO_5039232644" evidence="3">
    <location>
        <begin position="22"/>
        <end position="697"/>
    </location>
</feature>
<feature type="domain" description="SbsA Ig-like" evidence="4">
    <location>
        <begin position="267"/>
        <end position="370"/>
    </location>
</feature>
<accession>A0A7K3W189</accession>
<name>A0A7K3W189_9ACTN</name>
<dbReference type="Gene3D" id="2.60.40.1220">
    <property type="match status" value="4"/>
</dbReference>
<dbReference type="RefSeq" id="WP_163481769.1">
    <property type="nucleotide sequence ID" value="NZ_JAAGWF010000010.1"/>
</dbReference>
<evidence type="ECO:0000256" key="3">
    <source>
        <dbReference type="SAM" id="SignalP"/>
    </source>
</evidence>
<evidence type="ECO:0000313" key="5">
    <source>
        <dbReference type="EMBL" id="NEK58398.1"/>
    </source>
</evidence>
<feature type="domain" description="SbsA Ig-like" evidence="4">
    <location>
        <begin position="594"/>
        <end position="696"/>
    </location>
</feature>
<feature type="region of interest" description="Disordered" evidence="2">
    <location>
        <begin position="478"/>
        <end position="502"/>
    </location>
</feature>
<feature type="domain" description="SbsA Ig-like" evidence="4">
    <location>
        <begin position="487"/>
        <end position="587"/>
    </location>
</feature>
<dbReference type="InterPro" id="IPR032812">
    <property type="entry name" value="SbsA_Ig"/>
</dbReference>
<dbReference type="Pfam" id="PF13205">
    <property type="entry name" value="Big_5"/>
    <property type="match status" value="4"/>
</dbReference>
<organism evidence="5 6">
    <name type="scientific">Geodermatophilus sabuli</name>
    <dbReference type="NCBI Taxonomy" id="1564158"/>
    <lineage>
        <taxon>Bacteria</taxon>
        <taxon>Bacillati</taxon>
        <taxon>Actinomycetota</taxon>
        <taxon>Actinomycetes</taxon>
        <taxon>Geodermatophilales</taxon>
        <taxon>Geodermatophilaceae</taxon>
        <taxon>Geodermatophilus</taxon>
    </lineage>
</organism>
<dbReference type="AlphaFoldDB" id="A0A7K3W189"/>
<proteinExistence type="predicted"/>
<protein>
    <submittedName>
        <fullName evidence="5">Ig-like domain-containing protein</fullName>
    </submittedName>
</protein>
<evidence type="ECO:0000259" key="4">
    <source>
        <dbReference type="Pfam" id="PF13205"/>
    </source>
</evidence>
<evidence type="ECO:0000256" key="2">
    <source>
        <dbReference type="SAM" id="MobiDB-lite"/>
    </source>
</evidence>
<gene>
    <name evidence="5" type="ORF">GCU56_10995</name>
</gene>
<feature type="domain" description="SbsA Ig-like" evidence="4">
    <location>
        <begin position="378"/>
        <end position="480"/>
    </location>
</feature>
<feature type="region of interest" description="Disordered" evidence="2">
    <location>
        <begin position="263"/>
        <end position="283"/>
    </location>
</feature>
<comment type="caution">
    <text evidence="5">The sequence shown here is derived from an EMBL/GenBank/DDBJ whole genome shotgun (WGS) entry which is preliminary data.</text>
</comment>
<dbReference type="Proteomes" id="UP000470246">
    <property type="component" value="Unassembled WGS sequence"/>
</dbReference>
<dbReference type="InterPro" id="IPR014755">
    <property type="entry name" value="Cu-Rt/internalin_Ig-like"/>
</dbReference>
<sequence length="697" mass="71121">MAASTVALLAPALVGTAPASASLTGPGVGPNKNITVFHNLDFVGVFGYGTVGSTVRVEVIRAGAVIGVAQGPAWSTDEGVGLEVNHGLEAGTPQPGDCWAGGTPDIKPGDRVVVYAGTTRNEVTVDDIRWTGAPESADENGNGVADSIVVRGVAKRFDGTVIPPSALDSGEFRNESGKYRATPDVIEADPGVDGGFVARYRAPYLGFRNSDGLTEAQRKQALLTEDGHAIGIGHTEPLPRESMLVDGLADVPGPAVGCEDFSQDLLPPKPVSQTPAPDTRDVGRLSNVTVGFDEPVTGLSNSTFTLSASNGTAVTAGVAYNRTTGVATLNPFPGTTDPLASGTRYTATVSETVTDAAGNPLPKTSWSFVTSGEGPDNDRAAPTIASRTPESGATGVARGANVLIGMSEAVAKPDSTSVWLESPDGSKVPAAVNVNATTNTVIVNPDADLAAGTTYEVVLTDGVKDLAGNQLTPTTWTFTTSGTASGDTVPPTVSSQSPAPDASGVAKGANVLVGMSEPVVKPDSSSVWLEAPDGAKVPAVVNYNATSNTVIVNPDSDLAAGRYRAVLTDGVRDAAGNKLAPTSWTFTVGVASTDTVAPTLTSRTPAPDAANVGLASNVFMVFSEPIVKPDDSTVWLEAPDGSKVTAAVNYYASSNTVILNPGVDLTAKTTYTVVLTAGVKDLAGLSVAPEEWAFTTR</sequence>
<feature type="region of interest" description="Disordered" evidence="2">
    <location>
        <begin position="370"/>
        <end position="394"/>
    </location>
</feature>
<keyword evidence="6" id="KW-1185">Reference proteome</keyword>
<keyword evidence="1 3" id="KW-0732">Signal</keyword>
<evidence type="ECO:0000313" key="6">
    <source>
        <dbReference type="Proteomes" id="UP000470246"/>
    </source>
</evidence>
<evidence type="ECO:0000256" key="1">
    <source>
        <dbReference type="ARBA" id="ARBA00022729"/>
    </source>
</evidence>
<dbReference type="EMBL" id="JAAGWF010000010">
    <property type="protein sequence ID" value="NEK58398.1"/>
    <property type="molecule type" value="Genomic_DNA"/>
</dbReference>
<feature type="signal peptide" evidence="3">
    <location>
        <begin position="1"/>
        <end position="21"/>
    </location>
</feature>
<reference evidence="5 6" key="1">
    <citation type="submission" date="2020-02" db="EMBL/GenBank/DDBJ databases">
        <title>Geodermatophilus sabuli CPCC 205279 I12A-02694.</title>
        <authorList>
            <person name="Jiang Z."/>
        </authorList>
    </citation>
    <scope>NUCLEOTIDE SEQUENCE [LARGE SCALE GENOMIC DNA]</scope>
    <source>
        <strain evidence="5 6">I12A-02694</strain>
    </source>
</reference>